<protein>
    <submittedName>
        <fullName evidence="4">Transcriptional regulator, AraC family</fullName>
    </submittedName>
</protein>
<keyword evidence="1" id="KW-0805">Transcription regulation</keyword>
<dbReference type="OrthoDB" id="5241536at2"/>
<gene>
    <name evidence="4" type="ORF">RHRU231_230142</name>
</gene>
<dbReference type="Gene3D" id="1.10.10.60">
    <property type="entry name" value="Homeodomain-like"/>
    <property type="match status" value="1"/>
</dbReference>
<dbReference type="PANTHER" id="PTHR47894:SF4">
    <property type="entry name" value="HTH-TYPE TRANSCRIPTIONAL REGULATOR GADX"/>
    <property type="match status" value="1"/>
</dbReference>
<evidence type="ECO:0000313" key="5">
    <source>
        <dbReference type="Proteomes" id="UP000042997"/>
    </source>
</evidence>
<evidence type="ECO:0000256" key="2">
    <source>
        <dbReference type="ARBA" id="ARBA00023125"/>
    </source>
</evidence>
<dbReference type="SMART" id="SM00342">
    <property type="entry name" value="HTH_ARAC"/>
    <property type="match status" value="1"/>
</dbReference>
<evidence type="ECO:0000313" key="4">
    <source>
        <dbReference type="EMBL" id="CDZ87314.1"/>
    </source>
</evidence>
<dbReference type="KEGG" id="rrz:CS378_11085"/>
<dbReference type="Pfam" id="PF12833">
    <property type="entry name" value="HTH_18"/>
    <property type="match status" value="1"/>
</dbReference>
<evidence type="ECO:0000256" key="1">
    <source>
        <dbReference type="ARBA" id="ARBA00023015"/>
    </source>
</evidence>
<dbReference type="InterPro" id="IPR018062">
    <property type="entry name" value="HTH_AraC-typ_CS"/>
</dbReference>
<dbReference type="RefSeq" id="WP_010596811.1">
    <property type="nucleotide sequence ID" value="NZ_CP023714.1"/>
</dbReference>
<name>A0A098BF24_9NOCA</name>
<dbReference type="PANTHER" id="PTHR47894">
    <property type="entry name" value="HTH-TYPE TRANSCRIPTIONAL REGULATOR GADX"/>
    <property type="match status" value="1"/>
</dbReference>
<dbReference type="PROSITE" id="PS01124">
    <property type="entry name" value="HTH_ARAC_FAMILY_2"/>
    <property type="match status" value="1"/>
</dbReference>
<dbReference type="InterPro" id="IPR032687">
    <property type="entry name" value="AraC-type_N"/>
</dbReference>
<accession>A0A098BF24</accession>
<proteinExistence type="predicted"/>
<dbReference type="PRINTS" id="PR00032">
    <property type="entry name" value="HTHARAC"/>
</dbReference>
<dbReference type="EMBL" id="CCSD01000032">
    <property type="protein sequence ID" value="CDZ87314.1"/>
    <property type="molecule type" value="Genomic_DNA"/>
</dbReference>
<dbReference type="SUPFAM" id="SSF46689">
    <property type="entry name" value="Homeodomain-like"/>
    <property type="match status" value="1"/>
</dbReference>
<dbReference type="GO" id="GO:0005829">
    <property type="term" value="C:cytosol"/>
    <property type="evidence" value="ECO:0007669"/>
    <property type="project" value="TreeGrafter"/>
</dbReference>
<sequence>MKPLARYAAITGYADLCASLGMDPTPLLRSVGLDPTGLGLPDRWIPAVAIARLLERSAAAARCPDFGLRLVERRRFASLGPVSLVLREEPDVRSALKFLMRYQHMYNEALRMRLVEAEDVATIRVTLELGEPADTRQAMELVMGVLHGLLRDFRGGRWRPLAVCFTHLAPEDISTHLDVFGPMVKFDQEFTGIVLYTSDLDAPNAMSGPSIGPYARQYLDSLDTRPDAMLVTRVRELIELLLPTGRCSVEQVARSLGVDRRTVHRHLAEAGQNYTAVLNATRVDLAEHLVAGRRYSLTEVADLLGFSSPSNFSRWFSNEFGCSPRQWRAEHRTDAGVGAGDVPV</sequence>
<dbReference type="GeneID" id="66837587"/>
<dbReference type="InterPro" id="IPR020449">
    <property type="entry name" value="Tscrpt_reg_AraC-type_HTH"/>
</dbReference>
<dbReference type="AlphaFoldDB" id="A0A098BF24"/>
<dbReference type="Proteomes" id="UP000042997">
    <property type="component" value="Unassembled WGS sequence"/>
</dbReference>
<evidence type="ECO:0000256" key="3">
    <source>
        <dbReference type="ARBA" id="ARBA00023163"/>
    </source>
</evidence>
<keyword evidence="2" id="KW-0238">DNA-binding</keyword>
<reference evidence="4 5" key="1">
    <citation type="journal article" date="2014" name="Genome Announc.">
        <title>Draft Genome Sequence of Propane- and Butane-Oxidizing Actinobacterium Rhodococcus ruber IEGM 231.</title>
        <authorList>
            <person name="Ivshina I.B."/>
            <person name="Kuyukina M.S."/>
            <person name="Krivoruchko A.V."/>
            <person name="Barbe V."/>
            <person name="Fischer C."/>
        </authorList>
    </citation>
    <scope>NUCLEOTIDE SEQUENCE [LARGE SCALE GENOMIC DNA]</scope>
</reference>
<organism evidence="4 5">
    <name type="scientific">Rhodococcus ruber</name>
    <dbReference type="NCBI Taxonomy" id="1830"/>
    <lineage>
        <taxon>Bacteria</taxon>
        <taxon>Bacillati</taxon>
        <taxon>Actinomycetota</taxon>
        <taxon>Actinomycetes</taxon>
        <taxon>Mycobacteriales</taxon>
        <taxon>Nocardiaceae</taxon>
        <taxon>Rhodococcus</taxon>
    </lineage>
</organism>
<dbReference type="eggNOG" id="COG2207">
    <property type="taxonomic scope" value="Bacteria"/>
</dbReference>
<dbReference type="PROSITE" id="PS00041">
    <property type="entry name" value="HTH_ARAC_FAMILY_1"/>
    <property type="match status" value="1"/>
</dbReference>
<keyword evidence="3" id="KW-0804">Transcription</keyword>
<dbReference type="InterPro" id="IPR009057">
    <property type="entry name" value="Homeodomain-like_sf"/>
</dbReference>
<dbReference type="InterPro" id="IPR018060">
    <property type="entry name" value="HTH_AraC"/>
</dbReference>
<dbReference type="GO" id="GO:0003700">
    <property type="term" value="F:DNA-binding transcription factor activity"/>
    <property type="evidence" value="ECO:0007669"/>
    <property type="project" value="InterPro"/>
</dbReference>
<dbReference type="Pfam" id="PF12625">
    <property type="entry name" value="Arabinose_bd"/>
    <property type="match status" value="1"/>
</dbReference>
<dbReference type="GO" id="GO:0000976">
    <property type="term" value="F:transcription cis-regulatory region binding"/>
    <property type="evidence" value="ECO:0007669"/>
    <property type="project" value="TreeGrafter"/>
</dbReference>